<keyword evidence="1 6" id="KW-1277">Toxin-antitoxin system</keyword>
<evidence type="ECO:0000256" key="7">
    <source>
        <dbReference type="SAM" id="MobiDB-lite"/>
    </source>
</evidence>
<sequence>MGPVLEAARARGITRLCHFTRSNTFADIIDSGEIRSRAALEEGPYGFHTTDEERYDGHLEHVNCSVEYPNPWYFDTVRSKRDVFGDWMVLALDPVLLDREGALFCPVNAATGRGGRAEPGIDGFDALFAPMVTGKKVFTRRAGHPDWWPTDGQAEVLVPGPIPLTAVRAVLLASEGQAERELHRFGASLGMLDRLPPLRVAPALFDSDKNALGRVLRKGERPEEAPYPVSAPSGRVGP</sequence>
<evidence type="ECO:0000256" key="5">
    <source>
        <dbReference type="ARBA" id="ARBA00023125"/>
    </source>
</evidence>
<keyword evidence="3 6" id="KW-0808">Transferase</keyword>
<dbReference type="RefSeq" id="WP_184387990.1">
    <property type="nucleotide sequence ID" value="NZ_BAAAJD010000048.1"/>
</dbReference>
<name>A0A7W8QIB4_9ACTN</name>
<dbReference type="GO" id="GO:0003677">
    <property type="term" value="F:DNA binding"/>
    <property type="evidence" value="ECO:0007669"/>
    <property type="project" value="UniProtKB-UniRule"/>
</dbReference>
<keyword evidence="4 6" id="KW-0548">Nucleotidyltransferase</keyword>
<evidence type="ECO:0000256" key="1">
    <source>
        <dbReference type="ARBA" id="ARBA00022649"/>
    </source>
</evidence>
<evidence type="ECO:0000256" key="4">
    <source>
        <dbReference type="ARBA" id="ARBA00022695"/>
    </source>
</evidence>
<dbReference type="EMBL" id="JACHDB010000001">
    <property type="protein sequence ID" value="MBB5430245.1"/>
    <property type="molecule type" value="Genomic_DNA"/>
</dbReference>
<comment type="caution">
    <text evidence="6">Lacks conserved residue(s) required for the propagation of feature annotation.</text>
</comment>
<dbReference type="PROSITE" id="PS52018">
    <property type="entry name" value="DART"/>
    <property type="match status" value="1"/>
</dbReference>
<feature type="region of interest" description="Disordered" evidence="7">
    <location>
        <begin position="218"/>
        <end position="238"/>
    </location>
</feature>
<protein>
    <recommendedName>
        <fullName evidence="8">DarT domain-containing protein</fullName>
    </recommendedName>
</protein>
<comment type="similarity">
    <text evidence="6">Belongs to the DarT ADP-ribosyltransferase family.</text>
</comment>
<accession>A0A7W8QIB4</accession>
<proteinExistence type="inferred from homology"/>
<keyword evidence="2 6" id="KW-0328">Glycosyltransferase</keyword>
<dbReference type="GO" id="GO:0016779">
    <property type="term" value="F:nucleotidyltransferase activity"/>
    <property type="evidence" value="ECO:0007669"/>
    <property type="project" value="UniProtKB-UniRule"/>
</dbReference>
<evidence type="ECO:0000256" key="6">
    <source>
        <dbReference type="PROSITE-ProRule" id="PRU01362"/>
    </source>
</evidence>
<evidence type="ECO:0000313" key="10">
    <source>
        <dbReference type="Proteomes" id="UP000572635"/>
    </source>
</evidence>
<dbReference type="GO" id="GO:0016757">
    <property type="term" value="F:glycosyltransferase activity"/>
    <property type="evidence" value="ECO:0007669"/>
    <property type="project" value="UniProtKB-UniRule"/>
</dbReference>
<comment type="catalytic activity">
    <reaction evidence="6">
        <text>a thymidine in DNA + NAD(+) = an N-(ADP-alpha-D-ribosyl)-thymidine in DNA + nicotinamide + H(+)</text>
        <dbReference type="Rhea" id="RHEA:71651"/>
        <dbReference type="Rhea" id="RHEA-COMP:13556"/>
        <dbReference type="Rhea" id="RHEA-COMP:18051"/>
        <dbReference type="ChEBI" id="CHEBI:15378"/>
        <dbReference type="ChEBI" id="CHEBI:17154"/>
        <dbReference type="ChEBI" id="CHEBI:57540"/>
        <dbReference type="ChEBI" id="CHEBI:137386"/>
        <dbReference type="ChEBI" id="CHEBI:191199"/>
    </reaction>
</comment>
<comment type="caution">
    <text evidence="9">The sequence shown here is derived from an EMBL/GenBank/DDBJ whole genome shotgun (WGS) entry which is preliminary data.</text>
</comment>
<feature type="domain" description="DarT" evidence="8">
    <location>
        <begin position="14"/>
        <end position="206"/>
    </location>
</feature>
<evidence type="ECO:0000256" key="3">
    <source>
        <dbReference type="ARBA" id="ARBA00022679"/>
    </source>
</evidence>
<gene>
    <name evidence="9" type="ORF">HDA36_000329</name>
</gene>
<feature type="active site" evidence="6">
    <location>
        <position position="155"/>
    </location>
</feature>
<dbReference type="Proteomes" id="UP000572635">
    <property type="component" value="Unassembled WGS sequence"/>
</dbReference>
<evidence type="ECO:0000259" key="8">
    <source>
        <dbReference type="PROSITE" id="PS52018"/>
    </source>
</evidence>
<keyword evidence="10" id="KW-1185">Reference proteome</keyword>
<dbReference type="Pfam" id="PF14487">
    <property type="entry name" value="DarT"/>
    <property type="match status" value="1"/>
</dbReference>
<organism evidence="9 10">
    <name type="scientific">Nocardiopsis composta</name>
    <dbReference type="NCBI Taxonomy" id="157465"/>
    <lineage>
        <taxon>Bacteria</taxon>
        <taxon>Bacillati</taxon>
        <taxon>Actinomycetota</taxon>
        <taxon>Actinomycetes</taxon>
        <taxon>Streptosporangiales</taxon>
        <taxon>Nocardiopsidaceae</taxon>
        <taxon>Nocardiopsis</taxon>
    </lineage>
</organism>
<evidence type="ECO:0000256" key="2">
    <source>
        <dbReference type="ARBA" id="ARBA00022676"/>
    </source>
</evidence>
<dbReference type="AlphaFoldDB" id="A0A7W8QIB4"/>
<feature type="binding site" evidence="6">
    <location>
        <position position="54"/>
    </location>
    <ligand>
        <name>NAD(+)</name>
        <dbReference type="ChEBI" id="CHEBI:57540"/>
    </ligand>
</feature>
<reference evidence="9 10" key="1">
    <citation type="submission" date="2020-08" db="EMBL/GenBank/DDBJ databases">
        <title>Sequencing the genomes of 1000 actinobacteria strains.</title>
        <authorList>
            <person name="Klenk H.-P."/>
        </authorList>
    </citation>
    <scope>NUCLEOTIDE SEQUENCE [LARGE SCALE GENOMIC DNA]</scope>
    <source>
        <strain evidence="9 10">DSM 44551</strain>
    </source>
</reference>
<keyword evidence="5 6" id="KW-0238">DNA-binding</keyword>
<evidence type="ECO:0000313" key="9">
    <source>
        <dbReference type="EMBL" id="MBB5430245.1"/>
    </source>
</evidence>
<dbReference type="InterPro" id="IPR029494">
    <property type="entry name" value="DarT"/>
</dbReference>
<feature type="active site" description="Proton acceptor" evidence="6">
    <location>
        <position position="54"/>
    </location>
</feature>
<feature type="binding site" evidence="6">
    <location>
        <begin position="18"/>
        <end position="20"/>
    </location>
    <ligand>
        <name>NAD(+)</name>
        <dbReference type="ChEBI" id="CHEBI:57540"/>
    </ligand>
</feature>